<comment type="caution">
    <text evidence="2">The sequence shown here is derived from an EMBL/GenBank/DDBJ whole genome shotgun (WGS) entry which is preliminary data.</text>
</comment>
<proteinExistence type="predicted"/>
<dbReference type="Proteomes" id="UP000012137">
    <property type="component" value="Unassembled WGS sequence"/>
</dbReference>
<keyword evidence="1" id="KW-1133">Transmembrane helix</keyword>
<accession>M6K894</accession>
<reference evidence="2 3" key="1">
    <citation type="submission" date="2013-01" db="EMBL/GenBank/DDBJ databases">
        <authorList>
            <person name="Harkins D.M."/>
            <person name="Durkin A.S."/>
            <person name="Brinkac L.M."/>
            <person name="Haft D.H."/>
            <person name="Selengut J.D."/>
            <person name="Sanka R."/>
            <person name="DePew J."/>
            <person name="Purushe J."/>
            <person name="Peacock S.J."/>
            <person name="Thaipadungpanit J."/>
            <person name="Wuthiekanun V.W."/>
            <person name="Day N.P."/>
            <person name="Vinetz J.M."/>
            <person name="Sutton G.G."/>
            <person name="Nierman W.C."/>
            <person name="Fouts D.E."/>
        </authorList>
    </citation>
    <scope>NUCLEOTIDE SEQUENCE [LARGE SCALE GENOMIC DNA]</scope>
    <source>
        <strain evidence="2 3">L0374</strain>
    </source>
</reference>
<evidence type="ECO:0000313" key="3">
    <source>
        <dbReference type="Proteomes" id="UP000012137"/>
    </source>
</evidence>
<evidence type="ECO:0000313" key="2">
    <source>
        <dbReference type="EMBL" id="EMN27928.1"/>
    </source>
</evidence>
<protein>
    <submittedName>
        <fullName evidence="2">Uncharacterized protein</fullName>
    </submittedName>
</protein>
<name>M6K894_LEPIR</name>
<keyword evidence="1" id="KW-0472">Membrane</keyword>
<feature type="transmembrane region" description="Helical" evidence="1">
    <location>
        <begin position="45"/>
        <end position="69"/>
    </location>
</feature>
<gene>
    <name evidence="2" type="ORF">LEP1GSC083_2831</name>
</gene>
<organism evidence="2 3">
    <name type="scientific">Leptospira interrogans serovar Pyrogenes str. L0374</name>
    <dbReference type="NCBI Taxonomy" id="1049928"/>
    <lineage>
        <taxon>Bacteria</taxon>
        <taxon>Pseudomonadati</taxon>
        <taxon>Spirochaetota</taxon>
        <taxon>Spirochaetia</taxon>
        <taxon>Leptospirales</taxon>
        <taxon>Leptospiraceae</taxon>
        <taxon>Leptospira</taxon>
    </lineage>
</organism>
<dbReference type="AlphaFoldDB" id="M6K894"/>
<keyword evidence="1" id="KW-0812">Transmembrane</keyword>
<dbReference type="EMBL" id="AHMZ02000150">
    <property type="protein sequence ID" value="EMN27928.1"/>
    <property type="molecule type" value="Genomic_DNA"/>
</dbReference>
<sequence>MNDRVSKIEENQKKEEFLLKNIEHADQIIQRHSTIFTAIGTYSTIVGIFIGIMGILSAIVTYLFGILPARESVNNLEMKLDEFLKREKSKTIESLITDLNSNDSLKQNKSASKLSINLDYNYTTHNSRSTRCIKESKFKLYSFYYRKYIITSS</sequence>
<evidence type="ECO:0000256" key="1">
    <source>
        <dbReference type="SAM" id="Phobius"/>
    </source>
</evidence>